<dbReference type="RefSeq" id="WP_210039124.1">
    <property type="nucleotide sequence ID" value="NZ_JBHLVU010000043.1"/>
</dbReference>
<reference evidence="2 3" key="1">
    <citation type="submission" date="2021-07" db="EMBL/GenBank/DDBJ databases">
        <title>Paenibacillus radiodurans sp. nov., isolated from the southeastern edge of Tengger Desert.</title>
        <authorList>
            <person name="Zhang G."/>
        </authorList>
    </citation>
    <scope>NUCLEOTIDE SEQUENCE [LARGE SCALE GENOMIC DNA]</scope>
    <source>
        <strain evidence="2 3">CCM 7311</strain>
    </source>
</reference>
<keyword evidence="1" id="KW-0472">Membrane</keyword>
<accession>A0ABS7C0V0</accession>
<comment type="caution">
    <text evidence="2">The sequence shown here is derived from an EMBL/GenBank/DDBJ whole genome shotgun (WGS) entry which is preliminary data.</text>
</comment>
<dbReference type="Proteomes" id="UP001519887">
    <property type="component" value="Unassembled WGS sequence"/>
</dbReference>
<gene>
    <name evidence="2" type="ORF">K0U00_10820</name>
</gene>
<evidence type="ECO:0000313" key="2">
    <source>
        <dbReference type="EMBL" id="MBW7454521.1"/>
    </source>
</evidence>
<organism evidence="2 3">
    <name type="scientific">Paenibacillus sepulcri</name>
    <dbReference type="NCBI Taxonomy" id="359917"/>
    <lineage>
        <taxon>Bacteria</taxon>
        <taxon>Bacillati</taxon>
        <taxon>Bacillota</taxon>
        <taxon>Bacilli</taxon>
        <taxon>Bacillales</taxon>
        <taxon>Paenibacillaceae</taxon>
        <taxon>Paenibacillus</taxon>
    </lineage>
</organism>
<keyword evidence="3" id="KW-1185">Reference proteome</keyword>
<feature type="transmembrane region" description="Helical" evidence="1">
    <location>
        <begin position="31"/>
        <end position="50"/>
    </location>
</feature>
<name>A0ABS7C0V0_9BACL</name>
<evidence type="ECO:0000256" key="1">
    <source>
        <dbReference type="SAM" id="Phobius"/>
    </source>
</evidence>
<keyword evidence="1" id="KW-1133">Transmembrane helix</keyword>
<dbReference type="EMBL" id="JAHZIK010000212">
    <property type="protein sequence ID" value="MBW7454521.1"/>
    <property type="molecule type" value="Genomic_DNA"/>
</dbReference>
<proteinExistence type="predicted"/>
<sequence>MFVVMVLIYWIICGFIYGLDRKSLLAGKRETIVYCVIGALGLLLSIGLLINSRLPGPTQWITAIYKPVSRLLEP</sequence>
<keyword evidence="1" id="KW-0812">Transmembrane</keyword>
<protein>
    <submittedName>
        <fullName evidence="2">Uncharacterized protein</fullName>
    </submittedName>
</protein>
<feature type="transmembrane region" description="Helical" evidence="1">
    <location>
        <begin position="6"/>
        <end position="24"/>
    </location>
</feature>
<evidence type="ECO:0000313" key="3">
    <source>
        <dbReference type="Proteomes" id="UP001519887"/>
    </source>
</evidence>